<reference evidence="3" key="1">
    <citation type="submission" date="2017-03" db="EMBL/GenBank/DDBJ databases">
        <title>Phytopthora megakarya and P. palmivora, two closely related causual agents of cacao black pod achieved similar genome size and gene model numbers by different mechanisms.</title>
        <authorList>
            <person name="Ali S."/>
            <person name="Shao J."/>
            <person name="Larry D.J."/>
            <person name="Kronmiller B."/>
            <person name="Shen D."/>
            <person name="Strem M.D."/>
            <person name="Melnick R.L."/>
            <person name="Guiltinan M.J."/>
            <person name="Tyler B.M."/>
            <person name="Meinhardt L.W."/>
            <person name="Bailey B.A."/>
        </authorList>
    </citation>
    <scope>NUCLEOTIDE SEQUENCE [LARGE SCALE GENOMIC DNA]</scope>
    <source>
        <strain evidence="3">zdho120</strain>
    </source>
</reference>
<comment type="caution">
    <text evidence="2">The sequence shown here is derived from an EMBL/GenBank/DDBJ whole genome shotgun (WGS) entry which is preliminary data.</text>
</comment>
<dbReference type="EMBL" id="NBNE01007496">
    <property type="protein sequence ID" value="OWZ00582.1"/>
    <property type="molecule type" value="Genomic_DNA"/>
</dbReference>
<feature type="compositionally biased region" description="Polar residues" evidence="1">
    <location>
        <begin position="304"/>
        <end position="314"/>
    </location>
</feature>
<feature type="compositionally biased region" description="Polar residues" evidence="1">
    <location>
        <begin position="352"/>
        <end position="364"/>
    </location>
</feature>
<evidence type="ECO:0000313" key="3">
    <source>
        <dbReference type="Proteomes" id="UP000198211"/>
    </source>
</evidence>
<feature type="region of interest" description="Disordered" evidence="1">
    <location>
        <begin position="482"/>
        <end position="504"/>
    </location>
</feature>
<dbReference type="AlphaFoldDB" id="A0A225V5J3"/>
<organism evidence="2 3">
    <name type="scientific">Phytophthora megakarya</name>
    <dbReference type="NCBI Taxonomy" id="4795"/>
    <lineage>
        <taxon>Eukaryota</taxon>
        <taxon>Sar</taxon>
        <taxon>Stramenopiles</taxon>
        <taxon>Oomycota</taxon>
        <taxon>Peronosporomycetes</taxon>
        <taxon>Peronosporales</taxon>
        <taxon>Peronosporaceae</taxon>
        <taxon>Phytophthora</taxon>
    </lineage>
</organism>
<dbReference type="OrthoDB" id="122381at2759"/>
<evidence type="ECO:0008006" key="4">
    <source>
        <dbReference type="Google" id="ProtNLM"/>
    </source>
</evidence>
<accession>A0A225V5J3</accession>
<proteinExistence type="predicted"/>
<feature type="compositionally biased region" description="Polar residues" evidence="1">
    <location>
        <begin position="286"/>
        <end position="295"/>
    </location>
</feature>
<sequence length="729" mass="80628">MILNHEIEVPFPPRFLVQSMDARQIACFTDIFMAIEYPLYAHLAPGQKFSHNLSKQALVSMIHMGEEAAPPQKRYMHWLLTTKLGLQVQSMAHPETNTMGVNDKQWVISVAATCCPAVIKDIAFVIIDSTEILVHHHDVQINWPCMVCHSPEHPTKFCRIAEVDVMARKRDHELQYQGSLPSRLGKGSRGYGKITPPTTLEQLQRMLDRDCDIYTQDAKGGTVQAALRTVQGCRTSRQDNGQTRVLPSLPKEWEQQYHPPSPMQRCQNTTIEPGVRLGVKTPTEEQIQNDANGRPSNRHHELHNTPSEGLSESQLHVQANADVDMEEGNEEMVITGDYCSEAGGATARADVTPTNSARGRSPTKTYVGRGLQSGLGKMRKESKTPVVRASKRRGHDIDSLSSHGTVAGGNDIRSNMQRAASGSPKRRAPEEWGGGRAHSLSPINTGHDDHHKKPRAAAQRFMHQFLTTSVSEPLSMPVELCEESESGAAPGTGDSVNKPKVNNEDTLKKVQNEEEGYQYLGVQPSDDAGCPLTTWLAILGASVTDVPATGQCGWLAFYAVLQNVAEGLFPLSAEAVAAANNHKKQVLNGMIANMEDEYKLHPADFKAELEAIGRTETMTIEEQLCGLANHYAEQRKMSVKTTVDETFWVRVAHIKAMAMHAREQRFVLDVDTEGIARMQAYLYQEKTIDDGDTVETGKVITTNHTRLGASKRSYCCWHTSDGNVTTKES</sequence>
<name>A0A225V5J3_9STRA</name>
<dbReference type="Proteomes" id="UP000198211">
    <property type="component" value="Unassembled WGS sequence"/>
</dbReference>
<protein>
    <recommendedName>
        <fullName evidence="4">OTU domain-containing protein</fullName>
    </recommendedName>
</protein>
<feature type="region of interest" description="Disordered" evidence="1">
    <location>
        <begin position="349"/>
        <end position="451"/>
    </location>
</feature>
<keyword evidence="3" id="KW-1185">Reference proteome</keyword>
<evidence type="ECO:0000313" key="2">
    <source>
        <dbReference type="EMBL" id="OWZ00582.1"/>
    </source>
</evidence>
<gene>
    <name evidence="2" type="ORF">PHMEG_00028192</name>
</gene>
<feature type="region of interest" description="Disordered" evidence="1">
    <location>
        <begin position="286"/>
        <end position="314"/>
    </location>
</feature>
<evidence type="ECO:0000256" key="1">
    <source>
        <dbReference type="SAM" id="MobiDB-lite"/>
    </source>
</evidence>